<reference evidence="3" key="1">
    <citation type="journal article" date="2011" name="Nature">
        <title>Genome sequence and analysis of the tuber crop potato.</title>
        <authorList>
            <consortium name="The Potato Genome Sequencing Consortium"/>
        </authorList>
    </citation>
    <scope>NUCLEOTIDE SEQUENCE [LARGE SCALE GENOMIC DNA]</scope>
    <source>
        <strain evidence="3">cv. DM1-3 516 R44</strain>
    </source>
</reference>
<keyword evidence="3" id="KW-1185">Reference proteome</keyword>
<dbReference type="HOGENOM" id="CLU_695223_0_0_1"/>
<evidence type="ECO:0000313" key="3">
    <source>
        <dbReference type="Proteomes" id="UP000011115"/>
    </source>
</evidence>
<dbReference type="InParanoid" id="M1DL44"/>
<evidence type="ECO:0000313" key="2">
    <source>
        <dbReference type="EnsemblPlants" id="PGSC0003DMT400090759"/>
    </source>
</evidence>
<dbReference type="Proteomes" id="UP000011115">
    <property type="component" value="Unassembled WGS sequence"/>
</dbReference>
<dbReference type="PaxDb" id="4113-PGSC0003DMT400090759"/>
<accession>M1DL44</accession>
<name>M1DL44_SOLTU</name>
<dbReference type="Gramene" id="PGSC0003DMT400090759">
    <property type="protein sequence ID" value="PGSC0003DMT400090759"/>
    <property type="gene ID" value="PGSC0003DMG400040330"/>
</dbReference>
<organism evidence="2 3">
    <name type="scientific">Solanum tuberosum</name>
    <name type="common">Potato</name>
    <dbReference type="NCBI Taxonomy" id="4113"/>
    <lineage>
        <taxon>Eukaryota</taxon>
        <taxon>Viridiplantae</taxon>
        <taxon>Streptophyta</taxon>
        <taxon>Embryophyta</taxon>
        <taxon>Tracheophyta</taxon>
        <taxon>Spermatophyta</taxon>
        <taxon>Magnoliopsida</taxon>
        <taxon>eudicotyledons</taxon>
        <taxon>Gunneridae</taxon>
        <taxon>Pentapetalae</taxon>
        <taxon>asterids</taxon>
        <taxon>lamiids</taxon>
        <taxon>Solanales</taxon>
        <taxon>Solanaceae</taxon>
        <taxon>Solanoideae</taxon>
        <taxon>Solaneae</taxon>
        <taxon>Solanum</taxon>
    </lineage>
</organism>
<reference evidence="2" key="2">
    <citation type="submission" date="2015-06" db="UniProtKB">
        <authorList>
            <consortium name="EnsemblPlants"/>
        </authorList>
    </citation>
    <scope>IDENTIFICATION</scope>
    <source>
        <strain evidence="2">DM1-3 516 R44</strain>
    </source>
</reference>
<feature type="region of interest" description="Disordered" evidence="1">
    <location>
        <begin position="304"/>
        <end position="334"/>
    </location>
</feature>
<evidence type="ECO:0000256" key="1">
    <source>
        <dbReference type="SAM" id="MobiDB-lite"/>
    </source>
</evidence>
<protein>
    <submittedName>
        <fullName evidence="2">Gag-pol polyprotein</fullName>
    </submittedName>
</protein>
<proteinExistence type="predicted"/>
<dbReference type="EnsemblPlants" id="PGSC0003DMT400090759">
    <property type="protein sequence ID" value="PGSC0003DMT400090759"/>
    <property type="gene ID" value="PGSC0003DMG400040330"/>
</dbReference>
<dbReference type="AlphaFoldDB" id="M1DL44"/>
<dbReference type="PANTHER" id="PTHR33180">
    <property type="entry name" value="PHOTOSYSTEM II CP43 REACTION CENTER PROTEIN"/>
    <property type="match status" value="1"/>
</dbReference>
<dbReference type="PANTHER" id="PTHR33180:SF31">
    <property type="entry name" value="POLYPROTEIN PROTEIN"/>
    <property type="match status" value="1"/>
</dbReference>
<sequence>MDEMKKWLAPLISDETPKWLAEGAPIEKKELNIATRFWFGFISSIIMPSQNESILRLAKIQVTRINIQHFVDPVEPRSCWRNVEEQGVPNAPEVQLQGEVTNVEFREAIWMLSQVVTNQAGQQRENRQEVADTSRIREFLRMNPPSFFGSSVTEDPKNFVEELQKVFEVMHVADVERVELAVYQLKGVARIWLFHLSSKESKATTLIVDMDITRLMIHVQQVDEDKLRDREEFRNKKAKTEMSSDNRRVMQTARPALSQGSVAQGGNGTYACAKCGRTHLGVCRDGFTGFFKYGQNGHFMKECPNNEKDNGNGGNKAQSSSVAPPDRAAPIGATSGAGGGANHLYAITSRQELDNSLDVFTSMINVISFDVYALIDLGSSLSFVTPYIAMIFDILPE</sequence>